<evidence type="ECO:0000313" key="7">
    <source>
        <dbReference type="Proteomes" id="UP001589775"/>
    </source>
</evidence>
<dbReference type="InterPro" id="IPR006879">
    <property type="entry name" value="YdjC-like"/>
</dbReference>
<sequence length="296" mass="32099">MSETAPRRIWLCADDYGISPGVNRAIRDLIANRRINATSVMMVGPAIDRAEVEALQEVATAADCAIGLHATLTAPFSPLTMHYHPLHGGIFLPLGRKLRGSLLRRHDRAIIATELTAQLEAFAERFGRMPDYVDGHQHVQLFPQVRDAFVGAVKALAPHAWVRQCGRSQPLAQRLGAPKALLLDTLSGPFRKRAAHAGLAYNPGFAGAYDFARETDFETLMASFLDGLPDGGLVMCHPGFVDDLLISLDPFTDQRAREHDFLAGGRFPALLAAHNVTLLRRSGKASGPGAPSPTEN</sequence>
<name>A0ABV6EVR0_9BRAD</name>
<proteinExistence type="predicted"/>
<reference evidence="6 7" key="1">
    <citation type="submission" date="2024-09" db="EMBL/GenBank/DDBJ databases">
        <authorList>
            <person name="Sun Q."/>
            <person name="Mori K."/>
        </authorList>
    </citation>
    <scope>NUCLEOTIDE SEQUENCE [LARGE SCALE GENOMIC DNA]</scope>
    <source>
        <strain evidence="6 7">KCTC 23279</strain>
    </source>
</reference>
<keyword evidence="2" id="KW-0479">Metal-binding</keyword>
<dbReference type="InterPro" id="IPR011330">
    <property type="entry name" value="Glyco_hydro/deAcase_b/a-brl"/>
</dbReference>
<dbReference type="CDD" id="cd10807">
    <property type="entry name" value="YdjC_like_3"/>
    <property type="match status" value="1"/>
</dbReference>
<evidence type="ECO:0000256" key="2">
    <source>
        <dbReference type="ARBA" id="ARBA00022723"/>
    </source>
</evidence>
<protein>
    <submittedName>
        <fullName evidence="6">ChbG/HpnK family deacetylase</fullName>
    </submittedName>
</protein>
<comment type="cofactor">
    <cofactor evidence="1">
        <name>Mg(2+)</name>
        <dbReference type="ChEBI" id="CHEBI:18420"/>
    </cofactor>
</comment>
<evidence type="ECO:0000256" key="4">
    <source>
        <dbReference type="ARBA" id="ARBA00022842"/>
    </source>
</evidence>
<organism evidence="6 7">
    <name type="scientific">Rhodopseudomonas telluris</name>
    <dbReference type="NCBI Taxonomy" id="644215"/>
    <lineage>
        <taxon>Bacteria</taxon>
        <taxon>Pseudomonadati</taxon>
        <taxon>Pseudomonadota</taxon>
        <taxon>Alphaproteobacteria</taxon>
        <taxon>Hyphomicrobiales</taxon>
        <taxon>Nitrobacteraceae</taxon>
        <taxon>Rhodopseudomonas</taxon>
    </lineage>
</organism>
<comment type="caution">
    <text evidence="6">The sequence shown here is derived from an EMBL/GenBank/DDBJ whole genome shotgun (WGS) entry which is preliminary data.</text>
</comment>
<dbReference type="Proteomes" id="UP001589775">
    <property type="component" value="Unassembled WGS sequence"/>
</dbReference>
<dbReference type="RefSeq" id="WP_378390141.1">
    <property type="nucleotide sequence ID" value="NZ_JBHLWM010000007.1"/>
</dbReference>
<evidence type="ECO:0000313" key="6">
    <source>
        <dbReference type="EMBL" id="MFC0242303.1"/>
    </source>
</evidence>
<keyword evidence="7" id="KW-1185">Reference proteome</keyword>
<keyword evidence="3" id="KW-0378">Hydrolase</keyword>
<gene>
    <name evidence="6" type="ORF">ACFFJ6_17565</name>
</gene>
<dbReference type="SUPFAM" id="SSF88713">
    <property type="entry name" value="Glycoside hydrolase/deacetylase"/>
    <property type="match status" value="1"/>
</dbReference>
<dbReference type="PANTHER" id="PTHR31609:SF1">
    <property type="entry name" value="CARBOHYDRATE DEACETYLASE"/>
    <property type="match status" value="1"/>
</dbReference>
<dbReference type="EMBL" id="JBHLWM010000007">
    <property type="protein sequence ID" value="MFC0242303.1"/>
    <property type="molecule type" value="Genomic_DNA"/>
</dbReference>
<keyword evidence="5" id="KW-0119">Carbohydrate metabolism</keyword>
<dbReference type="PANTHER" id="PTHR31609">
    <property type="entry name" value="YDJC DEACETYLASE FAMILY MEMBER"/>
    <property type="match status" value="1"/>
</dbReference>
<keyword evidence="4" id="KW-0460">Magnesium</keyword>
<evidence type="ECO:0000256" key="5">
    <source>
        <dbReference type="ARBA" id="ARBA00023277"/>
    </source>
</evidence>
<evidence type="ECO:0000256" key="1">
    <source>
        <dbReference type="ARBA" id="ARBA00001946"/>
    </source>
</evidence>
<accession>A0ABV6EVR0</accession>
<dbReference type="Gene3D" id="3.20.20.370">
    <property type="entry name" value="Glycoside hydrolase/deacetylase"/>
    <property type="match status" value="1"/>
</dbReference>
<evidence type="ECO:0000256" key="3">
    <source>
        <dbReference type="ARBA" id="ARBA00022801"/>
    </source>
</evidence>
<dbReference type="Pfam" id="PF04794">
    <property type="entry name" value="YdjC"/>
    <property type="match status" value="1"/>
</dbReference>